<feature type="compositionally biased region" description="Polar residues" evidence="1">
    <location>
        <begin position="1"/>
        <end position="11"/>
    </location>
</feature>
<feature type="domain" description="Reverse transcriptase" evidence="2">
    <location>
        <begin position="590"/>
        <end position="745"/>
    </location>
</feature>
<feature type="region of interest" description="Disordered" evidence="1">
    <location>
        <begin position="1"/>
        <end position="30"/>
    </location>
</feature>
<feature type="region of interest" description="Disordered" evidence="1">
    <location>
        <begin position="77"/>
        <end position="122"/>
    </location>
</feature>
<dbReference type="AlphaFoldDB" id="A0A1K0FVE0"/>
<dbReference type="Pfam" id="PF00078">
    <property type="entry name" value="RVT_1"/>
    <property type="match status" value="1"/>
</dbReference>
<dbReference type="InterPro" id="IPR053134">
    <property type="entry name" value="RNA-dir_DNA_polymerase"/>
</dbReference>
<dbReference type="InterPro" id="IPR000477">
    <property type="entry name" value="RT_dom"/>
</dbReference>
<evidence type="ECO:0000313" key="4">
    <source>
        <dbReference type="Proteomes" id="UP000179920"/>
    </source>
</evidence>
<gene>
    <name evidence="3" type="ORF">UBRO_20211</name>
</gene>
<dbReference type="Proteomes" id="UP000179920">
    <property type="component" value="Chromosome I"/>
</dbReference>
<dbReference type="Gene3D" id="3.30.70.270">
    <property type="match status" value="1"/>
</dbReference>
<dbReference type="SUPFAM" id="SSF56672">
    <property type="entry name" value="DNA/RNA polymerases"/>
    <property type="match status" value="1"/>
</dbReference>
<dbReference type="EMBL" id="LT558117">
    <property type="protein sequence ID" value="SAM60925.1"/>
    <property type="molecule type" value="Genomic_DNA"/>
</dbReference>
<proteinExistence type="predicted"/>
<feature type="compositionally biased region" description="Polar residues" evidence="1">
    <location>
        <begin position="19"/>
        <end position="30"/>
    </location>
</feature>
<protein>
    <recommendedName>
        <fullName evidence="2">Reverse transcriptase domain-containing protein</fullName>
    </recommendedName>
</protein>
<dbReference type="Gene3D" id="3.10.10.10">
    <property type="entry name" value="HIV Type 1 Reverse Transcriptase, subunit A, domain 1"/>
    <property type="match status" value="1"/>
</dbReference>
<sequence>MPPATRSSNMDASPPPNDLQHSGSDGDTTPNIALIMSQLLSAIQGLQTSAAQTQHLVSDAARQQANLTRTVVDVLGRLNSHSGPGHTAPTTSASELPQHGPATNIPRFPPISPLGSPATAASQQHHVCPEDIGLFDGTPEHLEFFRGQVDALIHSRADVSWEYAIVQTFPLCLRDTAAHWYQLLSTETRLNLGTWVTWHHKLCCAFCSDDGNGIFPEAQTACATSFHNTAVQANPPSFWDHCTSPQTFSIDPSLVTLSIEPKVQNRNPDSIDVKLPHAKAMGSGRAWAHHLPTAVFVGIGNSLPCLSLVDTGSTLSIIGKDLATGLCLCPFNGPGIHIFGIVNKAISVLLDTTISPRSHQWVQINHDISIFGSYLLDSSAWLSSDGATQVALPSAMLDLSTCHVLITNLADMDHKFLCGTPLGIASPFGPQDISVSAANFLLMGLDKMCAIPDNITSSIPGQDKEPDFTAEPLDFEEDDLARPLPTGCNMRTVDDTWQVGIDAHGNPHEAIVSLLRQHRGAFSLDGRPGLVTNASIPITTRPDDVLKPEAPRRVSPDKRRIIEDTLDQLLDWDVIEPSSSNMSYPVLLVKQGKKWWFCVDFRGLNASTVPDRYLLPRIDDVFEALAGNQQFSVLDATRGYHQIEIDETDCWKAAFVCHKGLFQYKRIPFRLRNAPSYFQWYMDGLLGSMCWTQALVYIDNVVVFSPTLEQHVKSLDTLLSAAEWVGLRFSPVKCQFAMMEITLLG</sequence>
<dbReference type="CDD" id="cd01647">
    <property type="entry name" value="RT_LTR"/>
    <property type="match status" value="1"/>
</dbReference>
<dbReference type="InterPro" id="IPR043128">
    <property type="entry name" value="Rev_trsase/Diguanyl_cyclase"/>
</dbReference>
<dbReference type="PANTHER" id="PTHR24559">
    <property type="entry name" value="TRANSPOSON TY3-I GAG-POL POLYPROTEIN"/>
    <property type="match status" value="1"/>
</dbReference>
<evidence type="ECO:0000259" key="2">
    <source>
        <dbReference type="Pfam" id="PF00078"/>
    </source>
</evidence>
<accession>A0A1K0FVE0</accession>
<dbReference type="PANTHER" id="PTHR24559:SF444">
    <property type="entry name" value="REVERSE TRANSCRIPTASE DOMAIN-CONTAINING PROTEIN"/>
    <property type="match status" value="1"/>
</dbReference>
<evidence type="ECO:0000256" key="1">
    <source>
        <dbReference type="SAM" id="MobiDB-lite"/>
    </source>
</evidence>
<reference evidence="4" key="1">
    <citation type="submission" date="2016-04" db="EMBL/GenBank/DDBJ databases">
        <authorList>
            <person name="Guldener U."/>
            <person name="Guldener U."/>
        </authorList>
    </citation>
    <scope>NUCLEOTIDE SEQUENCE [LARGE SCALE GENOMIC DNA]</scope>
    <source>
        <strain evidence="4">UB2112</strain>
    </source>
</reference>
<organism evidence="3 4">
    <name type="scientific">Ustilago bromivora</name>
    <dbReference type="NCBI Taxonomy" id="307758"/>
    <lineage>
        <taxon>Eukaryota</taxon>
        <taxon>Fungi</taxon>
        <taxon>Dikarya</taxon>
        <taxon>Basidiomycota</taxon>
        <taxon>Ustilaginomycotina</taxon>
        <taxon>Ustilaginomycetes</taxon>
        <taxon>Ustilaginales</taxon>
        <taxon>Ustilaginaceae</taxon>
        <taxon>Ustilago</taxon>
    </lineage>
</organism>
<name>A0A1K0FVE0_9BASI</name>
<dbReference type="InterPro" id="IPR043502">
    <property type="entry name" value="DNA/RNA_pol_sf"/>
</dbReference>
<evidence type="ECO:0000313" key="3">
    <source>
        <dbReference type="EMBL" id="SAM60925.1"/>
    </source>
</evidence>